<evidence type="ECO:0000313" key="4">
    <source>
        <dbReference type="EMBL" id="XCP93274.1"/>
    </source>
</evidence>
<gene>
    <name evidence="4" type="ORF">ABXS70_18810</name>
</gene>
<dbReference type="AlphaFoldDB" id="A0AAU8N927"/>
<evidence type="ECO:0000259" key="3">
    <source>
        <dbReference type="Pfam" id="PF18705"/>
    </source>
</evidence>
<dbReference type="Pfam" id="PF18705">
    <property type="entry name" value="DUF5643"/>
    <property type="match status" value="1"/>
</dbReference>
<feature type="transmembrane region" description="Helical" evidence="1">
    <location>
        <begin position="53"/>
        <end position="74"/>
    </location>
</feature>
<feature type="domain" description="DUF4179" evidence="2">
    <location>
        <begin position="49"/>
        <end position="142"/>
    </location>
</feature>
<dbReference type="RefSeq" id="WP_366289965.1">
    <property type="nucleotide sequence ID" value="NZ_CP159992.1"/>
</dbReference>
<keyword evidence="1" id="KW-1133">Transmembrane helix</keyword>
<proteinExistence type="predicted"/>
<reference evidence="4" key="1">
    <citation type="submission" date="2024-05" db="EMBL/GenBank/DDBJ databases">
        <title>Draft genome assemblies of 36 bacteria isolated from hibernating arctic ground squirrels.</title>
        <authorList>
            <person name="McKee H."/>
            <person name="Mullen L."/>
            <person name="Drown D.M."/>
            <person name="Duddleston K.N."/>
        </authorList>
    </citation>
    <scope>NUCLEOTIDE SEQUENCE</scope>
    <source>
        <strain evidence="4">AN1007</strain>
    </source>
</reference>
<organism evidence="4">
    <name type="scientific">Paenibacillus sp. AN1007</name>
    <dbReference type="NCBI Taxonomy" id="3151385"/>
    <lineage>
        <taxon>Bacteria</taxon>
        <taxon>Bacillati</taxon>
        <taxon>Bacillota</taxon>
        <taxon>Bacilli</taxon>
        <taxon>Bacillales</taxon>
        <taxon>Paenibacillaceae</taxon>
        <taxon>Paenibacillus</taxon>
    </lineage>
</organism>
<dbReference type="InterPro" id="IPR025436">
    <property type="entry name" value="DUF4179"/>
</dbReference>
<dbReference type="Pfam" id="PF13786">
    <property type="entry name" value="DUF4179"/>
    <property type="match status" value="1"/>
</dbReference>
<feature type="domain" description="DUF5643" evidence="3">
    <location>
        <begin position="231"/>
        <end position="337"/>
    </location>
</feature>
<protein>
    <submittedName>
        <fullName evidence="4">DUF4179 domain-containing protein</fullName>
    </submittedName>
</protein>
<dbReference type="EMBL" id="CP159992">
    <property type="protein sequence ID" value="XCP93274.1"/>
    <property type="molecule type" value="Genomic_DNA"/>
</dbReference>
<accession>A0AAU8N927</accession>
<evidence type="ECO:0000256" key="1">
    <source>
        <dbReference type="SAM" id="Phobius"/>
    </source>
</evidence>
<sequence length="445" mass="49414">MTNEHHPFEALEERLQARKTEYDAMSVPDAAASRAVRAGIEQASRKRKSRLRWLTSSISAAAIILLFTGCIRVSPAFASFVEQLPGMEGVVSLIRQDKGLMMAIDQSLLQKVGITDEHDGGSVTVEGIITDESRMVIFYKIKNMKDTEKFDYDIDLLDENGKHLPVAFSYSSPKPVSESESPTYEDIIDVSFNESLPPDQLTVVFKNRLEKTNNTWKITFPVDHTLTKNMKKVIPVNQTITLDGQRFTVEQATLYPTRLVLDIQYDANNSKKIFGIRDLQLVDEQGRAWRTDGASIGGYGTSVFFESMYFSIPKKLTLQASGLSALDKDKLMIKVDPSSNKIEGGPQELTLLDYKTKGKDTIMHFSAADAENATSGLSFTNIKDSTGKDFDMKESGWSPSGEHGTAEAWVTISNGTAAKGKLSMEIYSYPVQSRSPFSLEIPVNK</sequence>
<keyword evidence="1" id="KW-0812">Transmembrane</keyword>
<evidence type="ECO:0000259" key="2">
    <source>
        <dbReference type="Pfam" id="PF13786"/>
    </source>
</evidence>
<dbReference type="InterPro" id="IPR040680">
    <property type="entry name" value="DUF5643"/>
</dbReference>
<name>A0AAU8N927_9BACL</name>
<dbReference type="Gene3D" id="2.60.40.1630">
    <property type="entry name" value="bacillus anthracis domain"/>
    <property type="match status" value="1"/>
</dbReference>
<keyword evidence="1" id="KW-0472">Membrane</keyword>